<dbReference type="Gramene" id="ERM95227">
    <property type="protein sequence ID" value="ERM95227"/>
    <property type="gene ID" value="AMTR_s00009p00267980"/>
</dbReference>
<dbReference type="InterPro" id="IPR029058">
    <property type="entry name" value="AB_hydrolase_fold"/>
</dbReference>
<keyword evidence="2" id="KW-1185">Reference proteome</keyword>
<dbReference type="EMBL" id="KI397501">
    <property type="protein sequence ID" value="ERM95227.1"/>
    <property type="molecule type" value="Genomic_DNA"/>
</dbReference>
<dbReference type="eggNOG" id="KOG4178">
    <property type="taxonomic scope" value="Eukaryota"/>
</dbReference>
<evidence type="ECO:0008006" key="3">
    <source>
        <dbReference type="Google" id="ProtNLM"/>
    </source>
</evidence>
<reference evidence="2" key="1">
    <citation type="journal article" date="2013" name="Science">
        <title>The Amborella genome and the evolution of flowering plants.</title>
        <authorList>
            <consortium name="Amborella Genome Project"/>
        </authorList>
    </citation>
    <scope>NUCLEOTIDE SEQUENCE [LARGE SCALE GENOMIC DNA]</scope>
</reference>
<dbReference type="HOGENOM" id="CLU_020336_7_2_1"/>
<evidence type="ECO:0000313" key="1">
    <source>
        <dbReference type="EMBL" id="ERM95227.1"/>
    </source>
</evidence>
<evidence type="ECO:0000313" key="2">
    <source>
        <dbReference type="Proteomes" id="UP000017836"/>
    </source>
</evidence>
<dbReference type="GO" id="GO:0016787">
    <property type="term" value="F:hydrolase activity"/>
    <property type="evidence" value="ECO:0000318"/>
    <property type="project" value="GO_Central"/>
</dbReference>
<name>W1NHH8_AMBTC</name>
<dbReference type="PANTHER" id="PTHR43329">
    <property type="entry name" value="EPOXIDE HYDROLASE"/>
    <property type="match status" value="1"/>
</dbReference>
<protein>
    <recommendedName>
        <fullName evidence="3">AB hydrolase-1 domain-containing protein</fullName>
    </recommendedName>
</protein>
<organism evidence="1 2">
    <name type="scientific">Amborella trichopoda</name>
    <dbReference type="NCBI Taxonomy" id="13333"/>
    <lineage>
        <taxon>Eukaryota</taxon>
        <taxon>Viridiplantae</taxon>
        <taxon>Streptophyta</taxon>
        <taxon>Embryophyta</taxon>
        <taxon>Tracheophyta</taxon>
        <taxon>Spermatophyta</taxon>
        <taxon>Magnoliopsida</taxon>
        <taxon>Amborellales</taxon>
        <taxon>Amborellaceae</taxon>
        <taxon>Amborella</taxon>
    </lineage>
</organism>
<dbReference type="Proteomes" id="UP000017836">
    <property type="component" value="Unassembled WGS sequence"/>
</dbReference>
<dbReference type="SUPFAM" id="SSF53474">
    <property type="entry name" value="alpha/beta-Hydrolases"/>
    <property type="match status" value="1"/>
</dbReference>
<dbReference type="STRING" id="13333.W1NHH8"/>
<sequence length="177" mass="20289">MHCEALLAVQEPGRAEADFGRLDVETVIRNIYILFSGSELPVASENEEIMDLVQPSTPLPNWFTEEDLSAYASLYKKSGFRFALQVPYRLFERSWKDEADHPMPTDLKVRVPAMLVMGNKDYVLKLPGMEDYINSALLKENVPDLEIVFMSEGTHFVQEQLPEQINELIISFIKKHI</sequence>
<proteinExistence type="predicted"/>
<gene>
    <name evidence="1" type="ORF">AMTR_s00009p00267980</name>
</gene>
<accession>W1NHH8</accession>
<dbReference type="AlphaFoldDB" id="W1NHH8"/>
<dbReference type="OMA" id="MKFPEME"/>
<dbReference type="Gene3D" id="3.40.50.1820">
    <property type="entry name" value="alpha/beta hydrolase"/>
    <property type="match status" value="1"/>
</dbReference>